<keyword evidence="4" id="KW-1185">Reference proteome</keyword>
<feature type="coiled-coil region" evidence="1">
    <location>
        <begin position="145"/>
        <end position="176"/>
    </location>
</feature>
<gene>
    <name evidence="3" type="ORF">HOLleu_35196</name>
</gene>
<organism evidence="3 4">
    <name type="scientific">Holothuria leucospilota</name>
    <name type="common">Black long sea cucumber</name>
    <name type="synonym">Mertensiothuria leucospilota</name>
    <dbReference type="NCBI Taxonomy" id="206669"/>
    <lineage>
        <taxon>Eukaryota</taxon>
        <taxon>Metazoa</taxon>
        <taxon>Echinodermata</taxon>
        <taxon>Eleutherozoa</taxon>
        <taxon>Echinozoa</taxon>
        <taxon>Holothuroidea</taxon>
        <taxon>Aspidochirotacea</taxon>
        <taxon>Aspidochirotida</taxon>
        <taxon>Holothuriidae</taxon>
        <taxon>Holothuria</taxon>
    </lineage>
</organism>
<feature type="region of interest" description="Disordered" evidence="2">
    <location>
        <begin position="1"/>
        <end position="105"/>
    </location>
</feature>
<evidence type="ECO:0000313" key="4">
    <source>
        <dbReference type="Proteomes" id="UP001152320"/>
    </source>
</evidence>
<feature type="compositionally biased region" description="Polar residues" evidence="2">
    <location>
        <begin position="36"/>
        <end position="47"/>
    </location>
</feature>
<proteinExistence type="predicted"/>
<evidence type="ECO:0000256" key="1">
    <source>
        <dbReference type="SAM" id="Coils"/>
    </source>
</evidence>
<feature type="compositionally biased region" description="Polar residues" evidence="2">
    <location>
        <begin position="66"/>
        <end position="91"/>
    </location>
</feature>
<dbReference type="EMBL" id="JAIZAY010000018">
    <property type="protein sequence ID" value="KAJ8025088.1"/>
    <property type="molecule type" value="Genomic_DNA"/>
</dbReference>
<feature type="compositionally biased region" description="Polar residues" evidence="2">
    <location>
        <begin position="7"/>
        <end position="24"/>
    </location>
</feature>
<dbReference type="AlphaFoldDB" id="A0A9Q0YMB6"/>
<accession>A0A9Q0YMB6</accession>
<evidence type="ECO:0000256" key="2">
    <source>
        <dbReference type="SAM" id="MobiDB-lite"/>
    </source>
</evidence>
<keyword evidence="1" id="KW-0175">Coiled coil</keyword>
<dbReference type="OrthoDB" id="6155282at2759"/>
<reference evidence="3" key="1">
    <citation type="submission" date="2021-10" db="EMBL/GenBank/DDBJ databases">
        <title>Tropical sea cucumber genome reveals ecological adaptation and Cuvierian tubules defense mechanism.</title>
        <authorList>
            <person name="Chen T."/>
        </authorList>
    </citation>
    <scope>NUCLEOTIDE SEQUENCE</scope>
    <source>
        <strain evidence="3">Nanhai2018</strain>
        <tissue evidence="3">Muscle</tissue>
    </source>
</reference>
<feature type="compositionally biased region" description="Basic and acidic residues" evidence="2">
    <location>
        <begin position="92"/>
        <end position="105"/>
    </location>
</feature>
<name>A0A9Q0YMB6_HOLLE</name>
<protein>
    <submittedName>
        <fullName evidence="3">Uncharacterized protein</fullName>
    </submittedName>
</protein>
<sequence length="180" mass="20291">MAKPLLNSEQPFVQTESESSQTPGINEVMAMDPKMETSSYSEQTEPNVRQMEVGPGGDFKMPCTSPPNSKFKSGRSSEQIDSYRSSSNSAMSEHKPRPDKETERQKIDLDLVLKEVGNDLKTGCLQWTNVFQESGDFEKFCPTRVDKLLAEAKALEENLTHQKEQLMDRLKALSRTLQTI</sequence>
<comment type="caution">
    <text evidence="3">The sequence shown here is derived from an EMBL/GenBank/DDBJ whole genome shotgun (WGS) entry which is preliminary data.</text>
</comment>
<evidence type="ECO:0000313" key="3">
    <source>
        <dbReference type="EMBL" id="KAJ8025088.1"/>
    </source>
</evidence>
<dbReference type="Proteomes" id="UP001152320">
    <property type="component" value="Chromosome 18"/>
</dbReference>